<protein>
    <submittedName>
        <fullName evidence="1">Uncharacterized protein</fullName>
    </submittedName>
</protein>
<proteinExistence type="predicted"/>
<accession>A0A8J7MQL4</accession>
<organism evidence="1 2">
    <name type="scientific">Fuscibacter oryzae</name>
    <dbReference type="NCBI Taxonomy" id="2803939"/>
    <lineage>
        <taxon>Bacteria</taxon>
        <taxon>Pseudomonadati</taxon>
        <taxon>Pseudomonadota</taxon>
        <taxon>Alphaproteobacteria</taxon>
        <taxon>Rhodobacterales</taxon>
        <taxon>Paracoccaceae</taxon>
        <taxon>Fuscibacter</taxon>
    </lineage>
</organism>
<evidence type="ECO:0000313" key="2">
    <source>
        <dbReference type="Proteomes" id="UP000619033"/>
    </source>
</evidence>
<evidence type="ECO:0000313" key="1">
    <source>
        <dbReference type="EMBL" id="MBL4928018.1"/>
    </source>
</evidence>
<keyword evidence="2" id="KW-1185">Reference proteome</keyword>
<dbReference type="Proteomes" id="UP000619033">
    <property type="component" value="Unassembled WGS sequence"/>
</dbReference>
<dbReference type="AlphaFoldDB" id="A0A8J7MQL4"/>
<sequence length="301" mass="32517">MADRLDKGYFGEQGAGFFLGAEGYYFVEGPGGSAGHAANAPGFDGVAFNPQTSDLIIFDNKAYKSSGNVASGTAIDPLRNLATNLDGLITRVEGMTDVPDQKVILDRLRATRATLANGTVSPPPKVRIAITNYGGNSANVSGPMQTRGITFIDMARQAPKIPAKDRYIDRNIVVTRAMGAPIVDSGMAGRMAKGEAIAMAVAGASQFLNDWALGHAIERETKAMASQILRAQSQGLGALMIYTIPAIRMEMVTSRSLSYADMVEGKTMREAYMRWWSTPRLEQGYGAHVTVERQFRWIPPF</sequence>
<comment type="caution">
    <text evidence="1">The sequence shown here is derived from an EMBL/GenBank/DDBJ whole genome shotgun (WGS) entry which is preliminary data.</text>
</comment>
<name>A0A8J7MQL4_9RHOB</name>
<reference evidence="1" key="1">
    <citation type="submission" date="2021-01" db="EMBL/GenBank/DDBJ databases">
        <title>Genome seq and assembly of Tabrizicola sp. KVB23.</title>
        <authorList>
            <person name="Chhetri G."/>
        </authorList>
    </citation>
    <scope>NUCLEOTIDE SEQUENCE</scope>
    <source>
        <strain evidence="1">KVB23</strain>
    </source>
</reference>
<dbReference type="EMBL" id="JAESVP010000003">
    <property type="protein sequence ID" value="MBL4928018.1"/>
    <property type="molecule type" value="Genomic_DNA"/>
</dbReference>
<gene>
    <name evidence="1" type="ORF">JI744_07865</name>
</gene>
<dbReference type="RefSeq" id="WP_202659185.1">
    <property type="nucleotide sequence ID" value="NZ_JAESVP010000003.1"/>
</dbReference>